<protein>
    <recommendedName>
        <fullName evidence="2">DUF6570 domain-containing protein</fullName>
    </recommendedName>
</protein>
<dbReference type="InterPro" id="IPR046700">
    <property type="entry name" value="DUF6570"/>
</dbReference>
<dbReference type="Pfam" id="PF20209">
    <property type="entry name" value="DUF6570"/>
    <property type="match status" value="1"/>
</dbReference>
<sequence>MPKGQQRKVKGAICNVPVEYDQTSSLLPCPPERSGIILLKLKRKLQFRGHVYFQAVRPHFVLQALQWLKANNILYKDIQIDVNNIVTNLTVPHETDNSITVNEATGSKNYSVTDDCVEDTEDSIPVNQERDNGNQINDLNDSNDNNEEIEDPLNDEEDDPELHNLVKTYQKHTHYRSCRKYENIQCRFNFGQFFTNTTIVAEPLSDDLDEAIKSDLQDKHKETLSLVKQQINAVLNPSKPNYDSTLTEDDIFNLAGINKEAYYSALSISPDSNYELHLK</sequence>
<feature type="domain" description="DUF6570" evidence="2">
    <location>
        <begin position="3"/>
        <end position="85"/>
    </location>
</feature>
<feature type="region of interest" description="Disordered" evidence="1">
    <location>
        <begin position="121"/>
        <end position="159"/>
    </location>
</feature>
<evidence type="ECO:0000259" key="2">
    <source>
        <dbReference type="Pfam" id="PF20209"/>
    </source>
</evidence>
<keyword evidence="4" id="KW-1185">Reference proteome</keyword>
<gene>
    <name evidence="3" type="ORF">pdam_00012512</name>
</gene>
<evidence type="ECO:0000313" key="4">
    <source>
        <dbReference type="Proteomes" id="UP000275408"/>
    </source>
</evidence>
<dbReference type="AlphaFoldDB" id="A0A3M6UXD2"/>
<name>A0A3M6UXD2_POCDA</name>
<feature type="compositionally biased region" description="Acidic residues" evidence="1">
    <location>
        <begin position="144"/>
        <end position="159"/>
    </location>
</feature>
<evidence type="ECO:0000313" key="3">
    <source>
        <dbReference type="EMBL" id="RMX58373.1"/>
    </source>
</evidence>
<reference evidence="3 4" key="1">
    <citation type="journal article" date="2018" name="Sci. Rep.">
        <title>Comparative analysis of the Pocillopora damicornis genome highlights role of immune system in coral evolution.</title>
        <authorList>
            <person name="Cunning R."/>
            <person name="Bay R.A."/>
            <person name="Gillette P."/>
            <person name="Baker A.C."/>
            <person name="Traylor-Knowles N."/>
        </authorList>
    </citation>
    <scope>NUCLEOTIDE SEQUENCE [LARGE SCALE GENOMIC DNA]</scope>
    <source>
        <strain evidence="3">RSMAS</strain>
        <tissue evidence="3">Whole animal</tissue>
    </source>
</reference>
<organism evidence="3 4">
    <name type="scientific">Pocillopora damicornis</name>
    <name type="common">Cauliflower coral</name>
    <name type="synonym">Millepora damicornis</name>
    <dbReference type="NCBI Taxonomy" id="46731"/>
    <lineage>
        <taxon>Eukaryota</taxon>
        <taxon>Metazoa</taxon>
        <taxon>Cnidaria</taxon>
        <taxon>Anthozoa</taxon>
        <taxon>Hexacorallia</taxon>
        <taxon>Scleractinia</taxon>
        <taxon>Astrocoeniina</taxon>
        <taxon>Pocilloporidae</taxon>
        <taxon>Pocillopora</taxon>
    </lineage>
</organism>
<dbReference type="EMBL" id="RCHS01000531">
    <property type="protein sequence ID" value="RMX58373.1"/>
    <property type="molecule type" value="Genomic_DNA"/>
</dbReference>
<proteinExistence type="predicted"/>
<feature type="compositionally biased region" description="Low complexity" evidence="1">
    <location>
        <begin position="134"/>
        <end position="143"/>
    </location>
</feature>
<dbReference type="Proteomes" id="UP000275408">
    <property type="component" value="Unassembled WGS sequence"/>
</dbReference>
<accession>A0A3M6UXD2</accession>
<evidence type="ECO:0000256" key="1">
    <source>
        <dbReference type="SAM" id="MobiDB-lite"/>
    </source>
</evidence>
<comment type="caution">
    <text evidence="3">The sequence shown here is derived from an EMBL/GenBank/DDBJ whole genome shotgun (WGS) entry which is preliminary data.</text>
</comment>